<name>A0ABN2B0C3_9ACTN</name>
<dbReference type="Gene3D" id="3.40.50.300">
    <property type="entry name" value="P-loop containing nucleotide triphosphate hydrolases"/>
    <property type="match status" value="1"/>
</dbReference>
<evidence type="ECO:0000256" key="3">
    <source>
        <dbReference type="PROSITE-ProRule" id="PRU00221"/>
    </source>
</evidence>
<dbReference type="InterPro" id="IPR001387">
    <property type="entry name" value="Cro/C1-type_HTH"/>
</dbReference>
<organism evidence="6 7">
    <name type="scientific">Dactylosporangium maewongense</name>
    <dbReference type="NCBI Taxonomy" id="634393"/>
    <lineage>
        <taxon>Bacteria</taxon>
        <taxon>Bacillati</taxon>
        <taxon>Actinomycetota</taxon>
        <taxon>Actinomycetes</taxon>
        <taxon>Micromonosporales</taxon>
        <taxon>Micromonosporaceae</taxon>
        <taxon>Dactylosporangium</taxon>
    </lineage>
</organism>
<feature type="repeat" description="WD" evidence="3">
    <location>
        <begin position="949"/>
        <end position="990"/>
    </location>
</feature>
<evidence type="ECO:0000259" key="5">
    <source>
        <dbReference type="SMART" id="SM00530"/>
    </source>
</evidence>
<dbReference type="SMART" id="SM00320">
    <property type="entry name" value="WD40"/>
    <property type="match status" value="13"/>
</dbReference>
<dbReference type="InterPro" id="IPR020472">
    <property type="entry name" value="WD40_PAC1"/>
</dbReference>
<evidence type="ECO:0000256" key="2">
    <source>
        <dbReference type="ARBA" id="ARBA00022737"/>
    </source>
</evidence>
<dbReference type="SMART" id="SM00530">
    <property type="entry name" value="HTH_XRE"/>
    <property type="match status" value="1"/>
</dbReference>
<feature type="repeat" description="WD" evidence="3">
    <location>
        <begin position="1161"/>
        <end position="1194"/>
    </location>
</feature>
<keyword evidence="1 3" id="KW-0853">WD repeat</keyword>
<keyword evidence="2" id="KW-0677">Repeat</keyword>
<protein>
    <recommendedName>
        <fullName evidence="5">HTH cro/C1-type domain-containing protein</fullName>
    </recommendedName>
</protein>
<dbReference type="CDD" id="cd00093">
    <property type="entry name" value="HTH_XRE"/>
    <property type="match status" value="1"/>
</dbReference>
<dbReference type="SUPFAM" id="SSF52540">
    <property type="entry name" value="P-loop containing nucleoside triphosphate hydrolases"/>
    <property type="match status" value="1"/>
</dbReference>
<dbReference type="Pfam" id="PF00400">
    <property type="entry name" value="WD40"/>
    <property type="match status" value="10"/>
</dbReference>
<dbReference type="CDD" id="cd00200">
    <property type="entry name" value="WD40"/>
    <property type="match status" value="2"/>
</dbReference>
<dbReference type="InterPro" id="IPR011047">
    <property type="entry name" value="Quinoprotein_ADH-like_sf"/>
</dbReference>
<feature type="repeat" description="WD" evidence="3">
    <location>
        <begin position="1042"/>
        <end position="1076"/>
    </location>
</feature>
<feature type="repeat" description="WD" evidence="3">
    <location>
        <begin position="791"/>
        <end position="825"/>
    </location>
</feature>
<comment type="caution">
    <text evidence="6">The sequence shown here is derived from an EMBL/GenBank/DDBJ whole genome shotgun (WGS) entry which is preliminary data.</text>
</comment>
<evidence type="ECO:0000256" key="1">
    <source>
        <dbReference type="ARBA" id="ARBA00022574"/>
    </source>
</evidence>
<dbReference type="EMBL" id="BAAAQD010000011">
    <property type="protein sequence ID" value="GAA1531328.1"/>
    <property type="molecule type" value="Genomic_DNA"/>
</dbReference>
<dbReference type="InterPro" id="IPR036322">
    <property type="entry name" value="WD40_repeat_dom_sf"/>
</dbReference>
<dbReference type="Gene3D" id="1.10.260.40">
    <property type="entry name" value="lambda repressor-like DNA-binding domains"/>
    <property type="match status" value="1"/>
</dbReference>
<dbReference type="SUPFAM" id="SSF50998">
    <property type="entry name" value="Quinoprotein alcohol dehydrogenase-like"/>
    <property type="match status" value="1"/>
</dbReference>
<dbReference type="CDD" id="cd00267">
    <property type="entry name" value="ABC_ATPase"/>
    <property type="match status" value="1"/>
</dbReference>
<dbReference type="PROSITE" id="PS00678">
    <property type="entry name" value="WD_REPEATS_1"/>
    <property type="match status" value="2"/>
</dbReference>
<dbReference type="SUPFAM" id="SSF47413">
    <property type="entry name" value="lambda repressor-like DNA-binding domains"/>
    <property type="match status" value="1"/>
</dbReference>
<feature type="transmembrane region" description="Helical" evidence="4">
    <location>
        <begin position="535"/>
        <end position="553"/>
    </location>
</feature>
<keyword evidence="4" id="KW-1133">Transmembrane helix</keyword>
<gene>
    <name evidence="6" type="ORF">GCM10009827_056300</name>
</gene>
<feature type="repeat" description="WD" evidence="3">
    <location>
        <begin position="908"/>
        <end position="940"/>
    </location>
</feature>
<evidence type="ECO:0000313" key="6">
    <source>
        <dbReference type="EMBL" id="GAA1531328.1"/>
    </source>
</evidence>
<dbReference type="Pfam" id="PF20703">
    <property type="entry name" value="nSTAND1"/>
    <property type="match status" value="1"/>
</dbReference>
<sequence length="1228" mass="129219">MVGRPEKPVDPQAGPVQRLAWQLRQLREQAGSPSYRTLARRAHYSASTLAEAAKGDRLPSREVTVAYAEACGGDPTEWNARWEAAAADRPARTAQVEEHCPYRGLAAFQPEQAEWFFGRAELIDRLRAKIDRLPVVGVFGASGSGKSSLLRAGLIGTLPKTWRTMLMTPTEHPLDALSDLVTKLSGADRHRVREELGSDRSALDVAVRGALAAAPPDTRALLVVDQFEEVFTLCADPDERRTFIAALLDAARGEDRRTTVVLGVRADFLAHLSRHADLVDALRDEAQLLVGPVTGGELREIITRPAALAGLSVEPDLVTTVLADAADEPGALPLVSHALLETWQRRDGATLTLAAYHAGGGVRGAIAQTAERVHAGLDPAEQAATRRIFQRLTALGDGTEDTRRPIARAELDGVADPGVTAVVLHELTDARLVVLGDGTVEVAHEALIRAWPRLHRWLTDDRAALVAHRRLTDAAHTWRTLHRDSGALYRGAQLAAAQGLTGLNQLESAFLRESNDLAEAEQAGVRRQARRLKRLVAGMAVLLVLAVLGGAVATRQRQDARRQQVATLAEEVSLRSRSLLATDPELAGLLAVEAERLHSTTESRGAVLSAAVAPRRRELNVGGPSIYAVAFDPGRTLLASAAGDGAIGLWDPVRGTRTGTLTGHTGRAASVAFSGDGTRLASVGIDGAKGSVIVWDTATRRQLHRFDADGLGSAMAFSPDGMTVAVAKGATIALFHVGTGGTTVLSGLGHAVASVTFSHDGSLLAAAGGQAPKVWDVAAGTVVAELPTQHVFSVAFAGEGFTLAASSEDRGVTMWDVTGGRATALPALPGNGGYSWAISAPAGGRLAVADENGAITVWDLRRREPLETLQDRGRTETVTVVLSRDGTYLASAGFNGTIVVHDLAARPFGAFTARVHDVKVSPDGTTVASAGSDGTVRLWDTAGKASTVLSGHGDEVQAVAFHPGGQILAAVTRTNTVTIWDVRLGKPVTAPLRTNGSGVTTDLAFDPTGGFLAAATLGPSMWDVRDVGAPVDRTASLDPRIVTSLVFTPDGRRLVGASAGGYVNTWDTATGRLLSRVNTGQSAVQDIAVSPDGGLLATAGDTRTVKLWDTATGRELAVLSGHTAPVQVLAFDRDGRRLASAGDDHSVIVWDVAGRRSVATLTGHTARVRGLAFTAAGALVSGAEDGRIVSWSFDVVAARDRICAGRALTRQEWASHLPSAPFRPTCGR</sequence>
<dbReference type="PRINTS" id="PR00320">
    <property type="entry name" value="GPROTEINBRPT"/>
</dbReference>
<dbReference type="Gene3D" id="2.130.10.10">
    <property type="entry name" value="YVTN repeat-like/Quinoprotein amine dehydrogenase"/>
    <property type="match status" value="4"/>
</dbReference>
<keyword evidence="7" id="KW-1185">Reference proteome</keyword>
<dbReference type="InterPro" id="IPR001680">
    <property type="entry name" value="WD40_rpt"/>
</dbReference>
<accession>A0ABN2B0C3</accession>
<reference evidence="6 7" key="1">
    <citation type="journal article" date="2019" name="Int. J. Syst. Evol. Microbiol.">
        <title>The Global Catalogue of Microorganisms (GCM) 10K type strain sequencing project: providing services to taxonomists for standard genome sequencing and annotation.</title>
        <authorList>
            <consortium name="The Broad Institute Genomics Platform"/>
            <consortium name="The Broad Institute Genome Sequencing Center for Infectious Disease"/>
            <person name="Wu L."/>
            <person name="Ma J."/>
        </authorList>
    </citation>
    <scope>NUCLEOTIDE SEQUENCE [LARGE SCALE GENOMIC DNA]</scope>
    <source>
        <strain evidence="6 7">JCM 15933</strain>
    </source>
</reference>
<evidence type="ECO:0000313" key="7">
    <source>
        <dbReference type="Proteomes" id="UP001501470"/>
    </source>
</evidence>
<dbReference type="InterPro" id="IPR019775">
    <property type="entry name" value="WD40_repeat_CS"/>
</dbReference>
<proteinExistence type="predicted"/>
<dbReference type="InterPro" id="IPR015943">
    <property type="entry name" value="WD40/YVTN_repeat-like_dom_sf"/>
</dbReference>
<dbReference type="PANTHER" id="PTHR19848:SF8">
    <property type="entry name" value="F-BOX AND WD REPEAT DOMAIN CONTAINING 7"/>
    <property type="match status" value="1"/>
</dbReference>
<feature type="repeat" description="WD" evidence="3">
    <location>
        <begin position="619"/>
        <end position="651"/>
    </location>
</feature>
<feature type="repeat" description="WD" evidence="3">
    <location>
        <begin position="1077"/>
        <end position="1118"/>
    </location>
</feature>
<dbReference type="Proteomes" id="UP001501470">
    <property type="component" value="Unassembled WGS sequence"/>
</dbReference>
<dbReference type="InterPro" id="IPR010982">
    <property type="entry name" value="Lambda_DNA-bd_dom_sf"/>
</dbReference>
<dbReference type="PROSITE" id="PS50294">
    <property type="entry name" value="WD_REPEATS_REGION"/>
    <property type="match status" value="4"/>
</dbReference>
<dbReference type="PROSITE" id="PS50082">
    <property type="entry name" value="WD_REPEATS_2"/>
    <property type="match status" value="8"/>
</dbReference>
<feature type="repeat" description="WD" evidence="3">
    <location>
        <begin position="1119"/>
        <end position="1160"/>
    </location>
</feature>
<keyword evidence="4" id="KW-0472">Membrane</keyword>
<keyword evidence="4" id="KW-0812">Transmembrane</keyword>
<evidence type="ECO:0000256" key="4">
    <source>
        <dbReference type="SAM" id="Phobius"/>
    </source>
</evidence>
<dbReference type="InterPro" id="IPR027417">
    <property type="entry name" value="P-loop_NTPase"/>
</dbReference>
<dbReference type="PANTHER" id="PTHR19848">
    <property type="entry name" value="WD40 REPEAT PROTEIN"/>
    <property type="match status" value="1"/>
</dbReference>
<feature type="domain" description="HTH cro/C1-type" evidence="5">
    <location>
        <begin position="22"/>
        <end position="78"/>
    </location>
</feature>
<dbReference type="InterPro" id="IPR049052">
    <property type="entry name" value="nSTAND1"/>
</dbReference>
<dbReference type="SUPFAM" id="SSF50978">
    <property type="entry name" value="WD40 repeat-like"/>
    <property type="match status" value="1"/>
</dbReference>